<dbReference type="EMBL" id="CP081495">
    <property type="protein sequence ID" value="UYW00841.1"/>
    <property type="molecule type" value="Genomic_DNA"/>
</dbReference>
<keyword evidence="2" id="KW-0560">Oxidoreductase</keyword>
<dbReference type="PRINTS" id="PR00080">
    <property type="entry name" value="SDRFAMILY"/>
</dbReference>
<dbReference type="PANTHER" id="PTHR24322">
    <property type="entry name" value="PKSB"/>
    <property type="match status" value="1"/>
</dbReference>
<keyword evidence="6" id="KW-1185">Reference proteome</keyword>
<evidence type="ECO:0000313" key="6">
    <source>
        <dbReference type="Proteomes" id="UP001163328"/>
    </source>
</evidence>
<dbReference type="PROSITE" id="PS00061">
    <property type="entry name" value="ADH_SHORT"/>
    <property type="match status" value="1"/>
</dbReference>
<evidence type="ECO:0000256" key="4">
    <source>
        <dbReference type="SAM" id="Phobius"/>
    </source>
</evidence>
<protein>
    <submittedName>
        <fullName evidence="5">SDR family NAD(P)-dependent oxidoreductase</fullName>
    </submittedName>
</protein>
<feature type="transmembrane region" description="Helical" evidence="4">
    <location>
        <begin position="235"/>
        <end position="260"/>
    </location>
</feature>
<dbReference type="InterPro" id="IPR036291">
    <property type="entry name" value="NAD(P)-bd_dom_sf"/>
</dbReference>
<keyword evidence="4" id="KW-0472">Membrane</keyword>
<dbReference type="Pfam" id="PF00106">
    <property type="entry name" value="adh_short"/>
    <property type="match status" value="1"/>
</dbReference>
<organism evidence="5 6">
    <name type="scientific">Flavobacterium agricola</name>
    <dbReference type="NCBI Taxonomy" id="2870839"/>
    <lineage>
        <taxon>Bacteria</taxon>
        <taxon>Pseudomonadati</taxon>
        <taxon>Bacteroidota</taxon>
        <taxon>Flavobacteriia</taxon>
        <taxon>Flavobacteriales</taxon>
        <taxon>Flavobacteriaceae</taxon>
        <taxon>Flavobacterium</taxon>
    </lineage>
</organism>
<dbReference type="Gene3D" id="3.40.50.720">
    <property type="entry name" value="NAD(P)-binding Rossmann-like Domain"/>
    <property type="match status" value="1"/>
</dbReference>
<evidence type="ECO:0000256" key="3">
    <source>
        <dbReference type="RuleBase" id="RU000363"/>
    </source>
</evidence>
<dbReference type="SUPFAM" id="SSF51735">
    <property type="entry name" value="NAD(P)-binding Rossmann-fold domains"/>
    <property type="match status" value="1"/>
</dbReference>
<sequence length="270" mass="30309">MQFSFVNKTVVITGAASGIGKIMLRKCLERKAKQIFILDFNEDGMQLVKKEFAFFSIPIHAVVVNLADAKQIENAIKQVLEQTEMVDVLINNAGIVIGHEFVKHSVADIEKTMQINANAPMQLALGFLPQMLEQNSGIICNISSLAGLTSTPKLAVYSASKWAVLGWSEGLRIEMKQMRKKVLIHAVMPFYINTGMFQGVKSKLVPILDPEKTAEKIIRNLEKQNQKTVLPLPYWLIRLAQALLPLAWYDFVMGNVFGIYHTMDDFVGRK</sequence>
<gene>
    <name evidence="5" type="ORF">K5I29_10045</name>
</gene>
<evidence type="ECO:0000256" key="2">
    <source>
        <dbReference type="ARBA" id="ARBA00023002"/>
    </source>
</evidence>
<dbReference type="PANTHER" id="PTHR24322:SF736">
    <property type="entry name" value="RETINOL DEHYDROGENASE 10"/>
    <property type="match status" value="1"/>
</dbReference>
<dbReference type="InterPro" id="IPR002347">
    <property type="entry name" value="SDR_fam"/>
</dbReference>
<evidence type="ECO:0000256" key="1">
    <source>
        <dbReference type="ARBA" id="ARBA00006484"/>
    </source>
</evidence>
<evidence type="ECO:0000313" key="5">
    <source>
        <dbReference type="EMBL" id="UYW00841.1"/>
    </source>
</evidence>
<accession>A0ABY6LXE6</accession>
<keyword evidence="4" id="KW-1133">Transmembrane helix</keyword>
<keyword evidence="4" id="KW-0812">Transmembrane</keyword>
<dbReference type="Proteomes" id="UP001163328">
    <property type="component" value="Chromosome"/>
</dbReference>
<dbReference type="RefSeq" id="WP_264432991.1">
    <property type="nucleotide sequence ID" value="NZ_CP081495.1"/>
</dbReference>
<feature type="transmembrane region" description="Helical" evidence="4">
    <location>
        <begin position="182"/>
        <end position="200"/>
    </location>
</feature>
<reference evidence="5" key="1">
    <citation type="submission" date="2021-08" db="EMBL/GenBank/DDBJ databases">
        <title>Flavobacterium sp. strain CC-SYL302.</title>
        <authorList>
            <person name="Lin S.-Y."/>
            <person name="Lee T.-H."/>
            <person name="Young C.-C."/>
        </authorList>
    </citation>
    <scope>NUCLEOTIDE SEQUENCE</scope>
    <source>
        <strain evidence="5">CC-SYL302</strain>
    </source>
</reference>
<dbReference type="InterPro" id="IPR020904">
    <property type="entry name" value="Sc_DH/Rdtase_CS"/>
</dbReference>
<dbReference type="PRINTS" id="PR00081">
    <property type="entry name" value="GDHRDH"/>
</dbReference>
<comment type="similarity">
    <text evidence="1 3">Belongs to the short-chain dehydrogenases/reductases (SDR) family.</text>
</comment>
<name>A0ABY6LXE6_9FLAO</name>
<proteinExistence type="inferred from homology"/>